<accession>A0A2S7IL73</accession>
<dbReference type="AlphaFoldDB" id="A0A2S7IL73"/>
<dbReference type="Gene3D" id="3.90.180.10">
    <property type="entry name" value="Medium-chain alcohol dehydrogenases, catalytic domain"/>
    <property type="match status" value="1"/>
</dbReference>
<dbReference type="SUPFAM" id="SSF50129">
    <property type="entry name" value="GroES-like"/>
    <property type="match status" value="1"/>
</dbReference>
<sequence length="313" mass="33663">MKAAVLESYGSADQFKIKEVSTPDFKEGQILIRNEASSVNPVDALVRSGTLKLASGLFGPQIIGSDFSGTVVATKSQKFKIGDQVFGHVSPITGGAYAEYVAVDDNVAVLKPENISYEEAGSLSLVATTAWQGLVDEGKIEAGDHVLINGCTGGVGSIAVQVAKSWGATVTGLCSGKNVEIARELGCDIVIDYEKEPIPPTEKYDLIFDASGKFSFSEVKGHLKDDAYYVTTRPEAKDFGSAVETGIDLLFRKQMKMFMAKPNAEDLEKIKLLLEDGHLKPLVAQTFPLEQIAQAHYKLEEGHFVGKVAIKIS</sequence>
<dbReference type="OrthoDB" id="648910at2"/>
<dbReference type="PANTHER" id="PTHR11695">
    <property type="entry name" value="ALCOHOL DEHYDROGENASE RELATED"/>
    <property type="match status" value="1"/>
</dbReference>
<proteinExistence type="predicted"/>
<evidence type="ECO:0000313" key="2">
    <source>
        <dbReference type="EMBL" id="PQA58474.1"/>
    </source>
</evidence>
<dbReference type="Pfam" id="PF13602">
    <property type="entry name" value="ADH_zinc_N_2"/>
    <property type="match status" value="1"/>
</dbReference>
<dbReference type="InterPro" id="IPR013154">
    <property type="entry name" value="ADH-like_N"/>
</dbReference>
<name>A0A2S7IL73_9BACT</name>
<comment type="caution">
    <text evidence="2">The sequence shown here is derived from an EMBL/GenBank/DDBJ whole genome shotgun (WGS) entry which is preliminary data.</text>
</comment>
<feature type="domain" description="Enoyl reductase (ER)" evidence="1">
    <location>
        <begin position="10"/>
        <end position="310"/>
    </location>
</feature>
<dbReference type="EMBL" id="PTRA01000001">
    <property type="protein sequence ID" value="PQA58474.1"/>
    <property type="molecule type" value="Genomic_DNA"/>
</dbReference>
<reference evidence="3" key="1">
    <citation type="submission" date="2018-02" db="EMBL/GenBank/DDBJ databases">
        <title>Genome sequencing of Solimonas sp. HR-BB.</title>
        <authorList>
            <person name="Lee Y."/>
            <person name="Jeon C.O."/>
        </authorList>
    </citation>
    <scope>NUCLEOTIDE SEQUENCE [LARGE SCALE GENOMIC DNA]</scope>
    <source>
        <strain evidence="3">HR-U</strain>
    </source>
</reference>
<evidence type="ECO:0000259" key="1">
    <source>
        <dbReference type="SMART" id="SM00829"/>
    </source>
</evidence>
<gene>
    <name evidence="2" type="ORF">C5O19_02015</name>
</gene>
<dbReference type="RefSeq" id="WP_104709691.1">
    <property type="nucleotide sequence ID" value="NZ_PTRA01000001.1"/>
</dbReference>
<dbReference type="Pfam" id="PF08240">
    <property type="entry name" value="ADH_N"/>
    <property type="match status" value="1"/>
</dbReference>
<dbReference type="InterPro" id="IPR050700">
    <property type="entry name" value="YIM1/Zinc_Alcohol_DH_Fams"/>
</dbReference>
<dbReference type="InterPro" id="IPR011032">
    <property type="entry name" value="GroES-like_sf"/>
</dbReference>
<protein>
    <submittedName>
        <fullName evidence="2">Zinc-binding alcohol dehydrogenase</fullName>
    </submittedName>
</protein>
<dbReference type="PANTHER" id="PTHR11695:SF648">
    <property type="entry name" value="ZINC-BINDING OXIDOREDUCTASE"/>
    <property type="match status" value="1"/>
</dbReference>
<dbReference type="Gene3D" id="3.40.50.720">
    <property type="entry name" value="NAD(P)-binding Rossmann-like Domain"/>
    <property type="match status" value="1"/>
</dbReference>
<dbReference type="SUPFAM" id="SSF51735">
    <property type="entry name" value="NAD(P)-binding Rossmann-fold domains"/>
    <property type="match status" value="1"/>
</dbReference>
<dbReference type="SMART" id="SM00829">
    <property type="entry name" value="PKS_ER"/>
    <property type="match status" value="1"/>
</dbReference>
<keyword evidence="3" id="KW-1185">Reference proteome</keyword>
<dbReference type="CDD" id="cd08267">
    <property type="entry name" value="MDR1"/>
    <property type="match status" value="1"/>
</dbReference>
<dbReference type="GO" id="GO:0016491">
    <property type="term" value="F:oxidoreductase activity"/>
    <property type="evidence" value="ECO:0007669"/>
    <property type="project" value="InterPro"/>
</dbReference>
<dbReference type="Proteomes" id="UP000239590">
    <property type="component" value="Unassembled WGS sequence"/>
</dbReference>
<organism evidence="2 3">
    <name type="scientific">Siphonobacter curvatus</name>
    <dbReference type="NCBI Taxonomy" id="2094562"/>
    <lineage>
        <taxon>Bacteria</taxon>
        <taxon>Pseudomonadati</taxon>
        <taxon>Bacteroidota</taxon>
        <taxon>Cytophagia</taxon>
        <taxon>Cytophagales</taxon>
        <taxon>Cytophagaceae</taxon>
        <taxon>Siphonobacter</taxon>
    </lineage>
</organism>
<dbReference type="InterPro" id="IPR020843">
    <property type="entry name" value="ER"/>
</dbReference>
<evidence type="ECO:0000313" key="3">
    <source>
        <dbReference type="Proteomes" id="UP000239590"/>
    </source>
</evidence>
<dbReference type="InterPro" id="IPR036291">
    <property type="entry name" value="NAD(P)-bd_dom_sf"/>
</dbReference>